<dbReference type="EMBL" id="BMAU01021232">
    <property type="protein sequence ID" value="GFY02155.1"/>
    <property type="molecule type" value="Genomic_DNA"/>
</dbReference>
<gene>
    <name evidence="1" type="ORF">TNCV_5100161</name>
</gene>
<accession>A0A8X6S0D6</accession>
<protein>
    <submittedName>
        <fullName evidence="1">Uncharacterized protein</fullName>
    </submittedName>
</protein>
<evidence type="ECO:0000313" key="2">
    <source>
        <dbReference type="Proteomes" id="UP000887159"/>
    </source>
</evidence>
<name>A0A8X6S0D6_TRICX</name>
<comment type="caution">
    <text evidence="1">The sequence shown here is derived from an EMBL/GenBank/DDBJ whole genome shotgun (WGS) entry which is preliminary data.</text>
</comment>
<organism evidence="1 2">
    <name type="scientific">Trichonephila clavipes</name>
    <name type="common">Golden silk orbweaver</name>
    <name type="synonym">Nephila clavipes</name>
    <dbReference type="NCBI Taxonomy" id="2585209"/>
    <lineage>
        <taxon>Eukaryota</taxon>
        <taxon>Metazoa</taxon>
        <taxon>Ecdysozoa</taxon>
        <taxon>Arthropoda</taxon>
        <taxon>Chelicerata</taxon>
        <taxon>Arachnida</taxon>
        <taxon>Araneae</taxon>
        <taxon>Araneomorphae</taxon>
        <taxon>Entelegynae</taxon>
        <taxon>Araneoidea</taxon>
        <taxon>Nephilidae</taxon>
        <taxon>Trichonephila</taxon>
    </lineage>
</organism>
<dbReference type="Proteomes" id="UP000887159">
    <property type="component" value="Unassembled WGS sequence"/>
</dbReference>
<dbReference type="AlphaFoldDB" id="A0A8X6S0D6"/>
<sequence>MPHQRALDRFNVHHSPIRWIFSDARLELVVSELILAKNAFKKPLSTADRSRIIGLQEATRGLLVTVHVILNHGQVTWATPDLPSSPNYHTTPTGRIGQNVSTVHDCWEQWLRDGIASRPDSE</sequence>
<reference evidence="1" key="1">
    <citation type="submission" date="2020-08" db="EMBL/GenBank/DDBJ databases">
        <title>Multicomponent nature underlies the extraordinary mechanical properties of spider dragline silk.</title>
        <authorList>
            <person name="Kono N."/>
            <person name="Nakamura H."/>
            <person name="Mori M."/>
            <person name="Yoshida Y."/>
            <person name="Ohtoshi R."/>
            <person name="Malay A.D."/>
            <person name="Moran D.A.P."/>
            <person name="Tomita M."/>
            <person name="Numata K."/>
            <person name="Arakawa K."/>
        </authorList>
    </citation>
    <scope>NUCLEOTIDE SEQUENCE</scope>
</reference>
<evidence type="ECO:0000313" key="1">
    <source>
        <dbReference type="EMBL" id="GFY02155.1"/>
    </source>
</evidence>
<keyword evidence="2" id="KW-1185">Reference proteome</keyword>
<proteinExistence type="predicted"/>